<protein>
    <submittedName>
        <fullName evidence="1">Uncharacterized protein</fullName>
    </submittedName>
</protein>
<dbReference type="AlphaFoldDB" id="A0A6C0KP18"/>
<reference evidence="1" key="1">
    <citation type="journal article" date="2020" name="Nature">
        <title>Giant virus diversity and host interactions through global metagenomics.</title>
        <authorList>
            <person name="Schulz F."/>
            <person name="Roux S."/>
            <person name="Paez-Espino D."/>
            <person name="Jungbluth S."/>
            <person name="Walsh D.A."/>
            <person name="Denef V.J."/>
            <person name="McMahon K.D."/>
            <person name="Konstantinidis K.T."/>
            <person name="Eloe-Fadrosh E.A."/>
            <person name="Kyrpides N.C."/>
            <person name="Woyke T."/>
        </authorList>
    </citation>
    <scope>NUCLEOTIDE SEQUENCE</scope>
    <source>
        <strain evidence="1">GVMAG-S-3300013014-104</strain>
    </source>
</reference>
<organism evidence="1">
    <name type="scientific">viral metagenome</name>
    <dbReference type="NCBI Taxonomy" id="1070528"/>
    <lineage>
        <taxon>unclassified sequences</taxon>
        <taxon>metagenomes</taxon>
        <taxon>organismal metagenomes</taxon>
    </lineage>
</organism>
<proteinExistence type="predicted"/>
<sequence length="61" mass="7552">MKKYYYKNCIYSNYLIFLESYSIENESSKCRKIIIDLLEELGLSKNRFKKKNVIKYIRWKT</sequence>
<name>A0A6C0KP18_9ZZZZ</name>
<accession>A0A6C0KP18</accession>
<evidence type="ECO:0000313" key="1">
    <source>
        <dbReference type="EMBL" id="QHU19013.1"/>
    </source>
</evidence>
<dbReference type="EMBL" id="MN740943">
    <property type="protein sequence ID" value="QHU19013.1"/>
    <property type="molecule type" value="Genomic_DNA"/>
</dbReference>